<keyword evidence="2" id="KW-1185">Reference proteome</keyword>
<dbReference type="Proteomes" id="UP001211005">
    <property type="component" value="Plasmid unnamed1"/>
</dbReference>
<proteinExistence type="predicted"/>
<organism evidence="1 2">
    <name type="scientific">Hymenobacter canadensis</name>
    <dbReference type="NCBI Taxonomy" id="2999067"/>
    <lineage>
        <taxon>Bacteria</taxon>
        <taxon>Pseudomonadati</taxon>
        <taxon>Bacteroidota</taxon>
        <taxon>Cytophagia</taxon>
        <taxon>Cytophagales</taxon>
        <taxon>Hymenobacteraceae</taxon>
        <taxon>Hymenobacter</taxon>
    </lineage>
</organism>
<evidence type="ECO:0000313" key="2">
    <source>
        <dbReference type="Proteomes" id="UP001211005"/>
    </source>
</evidence>
<name>A0ABY7LUB6_9BACT</name>
<sequence>MTTKRVLLLLPVWLLACNPDPGSEVVHHLTGGNEKYWTLVTDYPILKYVGICYRANGTYHGFTIDRKGIRTSAGELERHTWRLLPNGDLENGKGRYTVEYSSEEVLVLNDQLQRRVRTYLKAKDQQTPILPDTTDHSLDM</sequence>
<accession>A0ABY7LUB6</accession>
<dbReference type="PROSITE" id="PS51257">
    <property type="entry name" value="PROKAR_LIPOPROTEIN"/>
    <property type="match status" value="1"/>
</dbReference>
<evidence type="ECO:0008006" key="3">
    <source>
        <dbReference type="Google" id="ProtNLM"/>
    </source>
</evidence>
<geneLocation type="plasmid" evidence="1 2">
    <name>unnamed1</name>
</geneLocation>
<reference evidence="1 2" key="1">
    <citation type="submission" date="2022-12" db="EMBL/GenBank/DDBJ databases">
        <title>Hymenobacter canadensis sp. nov. isolated from lake water of the Cambridge Bay, Canada.</title>
        <authorList>
            <person name="Kim W.H."/>
            <person name="Lee Y.M."/>
        </authorList>
    </citation>
    <scope>NUCLEOTIDE SEQUENCE [LARGE SCALE GENOMIC DNA]</scope>
    <source>
        <strain evidence="1 2">PAMC 29467</strain>
        <plasmid evidence="1 2">unnamed1</plasmid>
    </source>
</reference>
<evidence type="ECO:0000313" key="1">
    <source>
        <dbReference type="EMBL" id="WBA43993.1"/>
    </source>
</evidence>
<dbReference type="RefSeq" id="WP_269562027.1">
    <property type="nucleotide sequence ID" value="NZ_CP114768.1"/>
</dbReference>
<gene>
    <name evidence="1" type="ORF">O3303_20730</name>
</gene>
<protein>
    <recommendedName>
        <fullName evidence="3">Lipocalin-like domain-containing protein</fullName>
    </recommendedName>
</protein>
<keyword evidence="1" id="KW-0614">Plasmid</keyword>
<dbReference type="EMBL" id="CP114768">
    <property type="protein sequence ID" value="WBA43993.1"/>
    <property type="molecule type" value="Genomic_DNA"/>
</dbReference>